<dbReference type="EMBL" id="JRTT01000015">
    <property type="protein sequence ID" value="KHD76779.1"/>
    <property type="molecule type" value="Genomic_DNA"/>
</dbReference>
<comment type="caution">
    <text evidence="2">The sequence shown here is derived from an EMBL/GenBank/DDBJ whole genome shotgun (WGS) entry which is preliminary data.</text>
</comment>
<accession>A0A0A6UQX9</accession>
<evidence type="ECO:0000256" key="1">
    <source>
        <dbReference type="SAM" id="SignalP"/>
    </source>
</evidence>
<keyword evidence="3" id="KW-1185">Reference proteome</keyword>
<sequence length="105" mass="10847">MKKIKAAAAALAVAGATAVSLVTVTGPAQAAGCVGEVVSWTKGVAHSSCKAGSGYVRSKIQCMDPSGMVYYKYGTYTYSHYIDGGFDTASCNGNGSILKKWAQVR</sequence>
<proteinExistence type="predicted"/>
<protein>
    <submittedName>
        <fullName evidence="2">Uncharacterized protein</fullName>
    </submittedName>
</protein>
<dbReference type="AlphaFoldDB" id="A0A0A6UQX9"/>
<gene>
    <name evidence="2" type="ORF">MB27_14540</name>
</gene>
<feature type="signal peptide" evidence="1">
    <location>
        <begin position="1"/>
        <end position="30"/>
    </location>
</feature>
<evidence type="ECO:0000313" key="3">
    <source>
        <dbReference type="Proteomes" id="UP000054537"/>
    </source>
</evidence>
<reference evidence="2 3" key="1">
    <citation type="submission" date="2014-10" db="EMBL/GenBank/DDBJ databases">
        <title>Draft genome sequence of Actinoplanes utahensis NRRL 12052.</title>
        <authorList>
            <person name="Velasco-Bucheli B."/>
            <person name="del Cerro C."/>
            <person name="Hormigo D."/>
            <person name="Garcia J.L."/>
            <person name="Acebal C."/>
            <person name="Arroyo M."/>
            <person name="de la Mata I."/>
        </authorList>
    </citation>
    <scope>NUCLEOTIDE SEQUENCE [LARGE SCALE GENOMIC DNA]</scope>
    <source>
        <strain evidence="2 3">NRRL 12052</strain>
    </source>
</reference>
<keyword evidence="1" id="KW-0732">Signal</keyword>
<dbReference type="RefSeq" id="WP_043525027.1">
    <property type="nucleotide sequence ID" value="NZ_BAABKU010000019.1"/>
</dbReference>
<evidence type="ECO:0000313" key="2">
    <source>
        <dbReference type="EMBL" id="KHD76779.1"/>
    </source>
</evidence>
<organism evidence="2 3">
    <name type="scientific">Actinoplanes utahensis</name>
    <dbReference type="NCBI Taxonomy" id="1869"/>
    <lineage>
        <taxon>Bacteria</taxon>
        <taxon>Bacillati</taxon>
        <taxon>Actinomycetota</taxon>
        <taxon>Actinomycetes</taxon>
        <taxon>Micromonosporales</taxon>
        <taxon>Micromonosporaceae</taxon>
        <taxon>Actinoplanes</taxon>
    </lineage>
</organism>
<dbReference type="Proteomes" id="UP000054537">
    <property type="component" value="Unassembled WGS sequence"/>
</dbReference>
<feature type="chain" id="PRO_5002021911" evidence="1">
    <location>
        <begin position="31"/>
        <end position="105"/>
    </location>
</feature>
<name>A0A0A6UQX9_ACTUT</name>